<reference evidence="2" key="2">
    <citation type="submission" date="2021-08" db="EMBL/GenBank/DDBJ databases">
        <authorList>
            <person name="Tani A."/>
            <person name="Ola A."/>
            <person name="Ogura Y."/>
            <person name="Katsura K."/>
            <person name="Hayashi T."/>
        </authorList>
    </citation>
    <scope>NUCLEOTIDE SEQUENCE</scope>
    <source>
        <strain evidence="2">JCM 32048</strain>
    </source>
</reference>
<protein>
    <submittedName>
        <fullName evidence="2">Uncharacterized protein</fullName>
    </submittedName>
</protein>
<feature type="region of interest" description="Disordered" evidence="1">
    <location>
        <begin position="1"/>
        <end position="40"/>
    </location>
</feature>
<keyword evidence="3" id="KW-1185">Reference proteome</keyword>
<dbReference type="AlphaFoldDB" id="A0AA37HC01"/>
<dbReference type="Proteomes" id="UP001055286">
    <property type="component" value="Unassembled WGS sequence"/>
</dbReference>
<reference evidence="2" key="1">
    <citation type="journal article" date="2016" name="Front. Microbiol.">
        <title>Genome Sequence of the Piezophilic, Mesophilic Sulfate-Reducing Bacterium Desulfovibrio indicus J2T.</title>
        <authorList>
            <person name="Cao J."/>
            <person name="Maignien L."/>
            <person name="Shao Z."/>
            <person name="Alain K."/>
            <person name="Jebbar M."/>
        </authorList>
    </citation>
    <scope>NUCLEOTIDE SEQUENCE</scope>
    <source>
        <strain evidence="2">JCM 32048</strain>
    </source>
</reference>
<proteinExistence type="predicted"/>
<feature type="compositionally biased region" description="Basic and acidic residues" evidence="1">
    <location>
        <begin position="308"/>
        <end position="318"/>
    </location>
</feature>
<accession>A0AA37HC01</accession>
<feature type="compositionally biased region" description="Low complexity" evidence="1">
    <location>
        <begin position="149"/>
        <end position="165"/>
    </location>
</feature>
<sequence length="318" mass="33073">MSGHRCVGTVPQDRRPRAAGSRSAPSGTGFDGAETSSTGPMSVHIALRRSGGRRPAGRRLGGLLDPCRGLDPCCGGRPCRSPGAGWACRARRPARTWPAGGAGRTRWAGLAPRSRRSRQAGLAGRSRHARGTGLAAQARFALRARLASRSRLSASPGRSGLATRTGGTGRTWGPGLASRTGLAARTRRADLAARTRWPGRPRQGRDVGPALGTCGALRAFRADGPLLAALAHHRAALLTAGAQGHDAGRRMIDEAELELPPGIGPGGEAGVEADLGLRLVGGTEHPELARGDPRRQDLDLGPGRRRGHQADGEGRTRS</sequence>
<feature type="compositionally biased region" description="Low complexity" evidence="1">
    <location>
        <begin position="18"/>
        <end position="27"/>
    </location>
</feature>
<organism evidence="2 3">
    <name type="scientific">Methylobacterium frigidaeris</name>
    <dbReference type="NCBI Taxonomy" id="2038277"/>
    <lineage>
        <taxon>Bacteria</taxon>
        <taxon>Pseudomonadati</taxon>
        <taxon>Pseudomonadota</taxon>
        <taxon>Alphaproteobacteria</taxon>
        <taxon>Hyphomicrobiales</taxon>
        <taxon>Methylobacteriaceae</taxon>
        <taxon>Methylobacterium</taxon>
    </lineage>
</organism>
<name>A0AA37HC01_9HYPH</name>
<feature type="region of interest" description="Disordered" evidence="1">
    <location>
        <begin position="277"/>
        <end position="318"/>
    </location>
</feature>
<feature type="region of interest" description="Disordered" evidence="1">
    <location>
        <begin position="149"/>
        <end position="181"/>
    </location>
</feature>
<feature type="compositionally biased region" description="Basic and acidic residues" evidence="1">
    <location>
        <begin position="284"/>
        <end position="298"/>
    </location>
</feature>
<gene>
    <name evidence="2" type="ORF">MPEAHAMD_2879</name>
</gene>
<comment type="caution">
    <text evidence="2">The sequence shown here is derived from an EMBL/GenBank/DDBJ whole genome shotgun (WGS) entry which is preliminary data.</text>
</comment>
<evidence type="ECO:0000256" key="1">
    <source>
        <dbReference type="SAM" id="MobiDB-lite"/>
    </source>
</evidence>
<evidence type="ECO:0000313" key="3">
    <source>
        <dbReference type="Proteomes" id="UP001055286"/>
    </source>
</evidence>
<feature type="region of interest" description="Disordered" evidence="1">
    <location>
        <begin position="111"/>
        <end position="130"/>
    </location>
</feature>
<dbReference type="EMBL" id="BPQJ01000012">
    <property type="protein sequence ID" value="GJD62721.1"/>
    <property type="molecule type" value="Genomic_DNA"/>
</dbReference>
<evidence type="ECO:0000313" key="2">
    <source>
        <dbReference type="EMBL" id="GJD62721.1"/>
    </source>
</evidence>